<organism evidence="1 2">
    <name type="scientific">Rhododendron molle</name>
    <name type="common">Chinese azalea</name>
    <name type="synonym">Azalea mollis</name>
    <dbReference type="NCBI Taxonomy" id="49168"/>
    <lineage>
        <taxon>Eukaryota</taxon>
        <taxon>Viridiplantae</taxon>
        <taxon>Streptophyta</taxon>
        <taxon>Embryophyta</taxon>
        <taxon>Tracheophyta</taxon>
        <taxon>Spermatophyta</taxon>
        <taxon>Magnoliopsida</taxon>
        <taxon>eudicotyledons</taxon>
        <taxon>Gunneridae</taxon>
        <taxon>Pentapetalae</taxon>
        <taxon>asterids</taxon>
        <taxon>Ericales</taxon>
        <taxon>Ericaceae</taxon>
        <taxon>Ericoideae</taxon>
        <taxon>Rhodoreae</taxon>
        <taxon>Rhododendron</taxon>
    </lineage>
</organism>
<evidence type="ECO:0000313" key="1">
    <source>
        <dbReference type="EMBL" id="KAI8547493.1"/>
    </source>
</evidence>
<gene>
    <name evidence="1" type="ORF">RHMOL_Rhmol07G0200100</name>
</gene>
<dbReference type="Proteomes" id="UP001062846">
    <property type="component" value="Chromosome 7"/>
</dbReference>
<proteinExistence type="predicted"/>
<accession>A0ACC0N4N4</accession>
<keyword evidence="2" id="KW-1185">Reference proteome</keyword>
<dbReference type="EMBL" id="CM046394">
    <property type="protein sequence ID" value="KAI8547493.1"/>
    <property type="molecule type" value="Genomic_DNA"/>
</dbReference>
<sequence>MEDPYWRYGASADRAGSIPRSSFPGYLSSEPSALTSHHPSLTPHPGAYGLDDITGTGMRAEPGLSGLTAGASIRGYPPLQDPVLLGQRPDLAVGIGSGIPDLINGRPGSLARVDGIPVPARESNILFVDGLPSDSSRREVGHLFRPFIGFKDIRVVHKEPRRATSRIRIPERIVRLMCITVSILDVYGCNTWLHHVEGEALLVLMRKESQKCIILFPFLGPRQNALGAVRVQRDKKCQDHVHHCLRLRCISLYIPGLHPVKGIGFACIDEEGITKCLILLAFLGLRQKALGVSESEDKGTWEKEFYMQYLQAKAFSYFGKKKRSVFLPMLCVLMENGNADGKKSGDKAMVLCFVEFDDAKCALTALEALQGYKFDDKKPDSPVLKIHFAHFPFRLPSDRGEQWSGGP</sequence>
<protein>
    <submittedName>
        <fullName evidence="1">Uncharacterized protein</fullName>
    </submittedName>
</protein>
<reference evidence="1" key="1">
    <citation type="submission" date="2022-02" db="EMBL/GenBank/DDBJ databases">
        <title>Plant Genome Project.</title>
        <authorList>
            <person name="Zhang R.-G."/>
        </authorList>
    </citation>
    <scope>NUCLEOTIDE SEQUENCE</scope>
    <source>
        <strain evidence="1">AT1</strain>
    </source>
</reference>
<comment type="caution">
    <text evidence="1">The sequence shown here is derived from an EMBL/GenBank/DDBJ whole genome shotgun (WGS) entry which is preliminary data.</text>
</comment>
<evidence type="ECO:0000313" key="2">
    <source>
        <dbReference type="Proteomes" id="UP001062846"/>
    </source>
</evidence>
<name>A0ACC0N4N4_RHOML</name>